<dbReference type="GO" id="GO:0071978">
    <property type="term" value="P:bacterial-type flagellum-dependent swarming motility"/>
    <property type="evidence" value="ECO:0007669"/>
    <property type="project" value="TreeGrafter"/>
</dbReference>
<dbReference type="PANTHER" id="PTHR30435">
    <property type="entry name" value="FLAGELLAR PROTEIN"/>
    <property type="match status" value="1"/>
</dbReference>
<organism evidence="8 9">
    <name type="scientific">Variovorax beijingensis</name>
    <dbReference type="NCBI Taxonomy" id="2496117"/>
    <lineage>
        <taxon>Bacteria</taxon>
        <taxon>Pseudomonadati</taxon>
        <taxon>Pseudomonadota</taxon>
        <taxon>Betaproteobacteria</taxon>
        <taxon>Burkholderiales</taxon>
        <taxon>Comamonadaceae</taxon>
        <taxon>Variovorax</taxon>
    </lineage>
</organism>
<dbReference type="PANTHER" id="PTHR30435:SF2">
    <property type="entry name" value="FLAGELLAR BASAL-BODY ROD PROTEIN FLGC"/>
    <property type="match status" value="1"/>
</dbReference>
<evidence type="ECO:0000256" key="3">
    <source>
        <dbReference type="ARBA" id="ARBA00017941"/>
    </source>
</evidence>
<evidence type="ECO:0000313" key="9">
    <source>
        <dbReference type="Proteomes" id="UP000319722"/>
    </source>
</evidence>
<evidence type="ECO:0000256" key="2">
    <source>
        <dbReference type="ARBA" id="ARBA00009677"/>
    </source>
</evidence>
<keyword evidence="8" id="KW-0282">Flagellum</keyword>
<dbReference type="EMBL" id="VIVL01000005">
    <property type="protein sequence ID" value="TWD85732.1"/>
    <property type="molecule type" value="Genomic_DNA"/>
</dbReference>
<evidence type="ECO:0000256" key="6">
    <source>
        <dbReference type="RuleBase" id="RU362062"/>
    </source>
</evidence>
<comment type="caution">
    <text evidence="8">The sequence shown here is derived from an EMBL/GenBank/DDBJ whole genome shotgun (WGS) entry which is preliminary data.</text>
</comment>
<dbReference type="InterPro" id="IPR006299">
    <property type="entry name" value="FlgC"/>
</dbReference>
<dbReference type="InterPro" id="IPR010930">
    <property type="entry name" value="Flg_bb/hook_C_dom"/>
</dbReference>
<proteinExistence type="inferred from homology"/>
<keyword evidence="8" id="KW-0969">Cilium</keyword>
<sequence length="158" mass="16094">MDYMQSFAISAAGMNVERMRVDVAALNLANANTVQGVGGSSYQPLRVLAEAQSSAGTLSGADTGGFGALVNQGLEGGDIASQAAPTVRIVPANVGPRLVYEPGHPLANERGFVAYAAVDTATEMVSMMSATRAYEANVSAMNTARTLALRALDIGGGA</sequence>
<evidence type="ECO:0000256" key="1">
    <source>
        <dbReference type="ARBA" id="ARBA00004117"/>
    </source>
</evidence>
<reference evidence="8 9" key="1">
    <citation type="submission" date="2019-06" db="EMBL/GenBank/DDBJ databases">
        <title>Sorghum-associated microbial communities from plants grown in Nebraska, USA.</title>
        <authorList>
            <person name="Schachtman D."/>
        </authorList>
    </citation>
    <scope>NUCLEOTIDE SEQUENCE [LARGE SCALE GENOMIC DNA]</scope>
    <source>
        <strain evidence="8 9">T529</strain>
    </source>
</reference>
<comment type="subcellular location">
    <subcellularLocation>
        <location evidence="1 6">Bacterial flagellum basal body</location>
    </subcellularLocation>
</comment>
<comment type="similarity">
    <text evidence="2">Belongs to the flagella basal body rod proteins family.</text>
</comment>
<dbReference type="AlphaFoldDB" id="A0A561C480"/>
<name>A0A561C480_9BURK</name>
<evidence type="ECO:0000259" key="7">
    <source>
        <dbReference type="Pfam" id="PF06429"/>
    </source>
</evidence>
<dbReference type="Pfam" id="PF06429">
    <property type="entry name" value="Flg_bbr_C"/>
    <property type="match status" value="1"/>
</dbReference>
<keyword evidence="8" id="KW-0966">Cell projection</keyword>
<evidence type="ECO:0000256" key="5">
    <source>
        <dbReference type="ARBA" id="ARBA00025933"/>
    </source>
</evidence>
<gene>
    <name evidence="8" type="ORF">FB547_105244</name>
</gene>
<comment type="subunit">
    <text evidence="5 6">The basal body constitutes a major portion of the flagellar organelle and consists of four rings (L,P,S, and M) mounted on a central rod. The rod consists of about 26 subunits of FlgG in the distal portion, and FlgB, FlgC and FlgF are thought to build up the proximal portion of the rod with about 6 subunits each.</text>
</comment>
<dbReference type="RefSeq" id="WP_145744308.1">
    <property type="nucleotide sequence ID" value="NZ_VIVL01000005.1"/>
</dbReference>
<dbReference type="Proteomes" id="UP000319722">
    <property type="component" value="Unassembled WGS sequence"/>
</dbReference>
<accession>A0A561C480</accession>
<keyword evidence="4 6" id="KW-0975">Bacterial flagellum</keyword>
<dbReference type="GO" id="GO:0030694">
    <property type="term" value="C:bacterial-type flagellum basal body, rod"/>
    <property type="evidence" value="ECO:0007669"/>
    <property type="project" value="UniProtKB-UniRule"/>
</dbReference>
<protein>
    <recommendedName>
        <fullName evidence="3 6">Flagellar basal-body rod protein FlgC</fullName>
    </recommendedName>
</protein>
<dbReference type="OrthoDB" id="9794148at2"/>
<dbReference type="NCBIfam" id="TIGR01395">
    <property type="entry name" value="FlgC"/>
    <property type="match status" value="1"/>
</dbReference>
<evidence type="ECO:0000313" key="8">
    <source>
        <dbReference type="EMBL" id="TWD85732.1"/>
    </source>
</evidence>
<feature type="domain" description="Flagellar basal-body/hook protein C-terminal" evidence="7">
    <location>
        <begin position="110"/>
        <end position="153"/>
    </location>
</feature>
<evidence type="ECO:0000256" key="4">
    <source>
        <dbReference type="ARBA" id="ARBA00023143"/>
    </source>
</evidence>